<evidence type="ECO:0000256" key="4">
    <source>
        <dbReference type="RuleBase" id="RU003485"/>
    </source>
</evidence>
<dbReference type="PIRSF" id="PIRSF002144">
    <property type="entry name" value="Ribosomal_S19"/>
    <property type="match status" value="1"/>
</dbReference>
<keyword evidence="3 4" id="KW-0687">Ribonucleoprotein</keyword>
<dbReference type="InterPro" id="IPR023575">
    <property type="entry name" value="Ribosomal_uS19_SF"/>
</dbReference>
<dbReference type="Pfam" id="PF00203">
    <property type="entry name" value="Ribosomal_S19"/>
    <property type="match status" value="1"/>
</dbReference>
<dbReference type="AlphaFoldDB" id="A0A2Z5ZBI8"/>
<dbReference type="GO" id="GO:0006412">
    <property type="term" value="P:translation"/>
    <property type="evidence" value="ECO:0007669"/>
    <property type="project" value="InterPro"/>
</dbReference>
<comment type="similarity">
    <text evidence="1 4">Belongs to the universal ribosomal protein uS19 family.</text>
</comment>
<sequence>MKRSKWKGPLVKSKNLEKKLPVLARTYEIVPQIIGLTCNVHSGKKFVKLSLTEEMIGHKVGEFVPTREKFEFKKKKKKK</sequence>
<proteinExistence type="inferred from homology"/>
<geneLocation type="mitochondrion" evidence="5"/>
<protein>
    <submittedName>
        <fullName evidence="5">Ribosomal protein S19</fullName>
    </submittedName>
</protein>
<keyword evidence="2 4" id="KW-0689">Ribosomal protein</keyword>
<dbReference type="HAMAP" id="MF_00531">
    <property type="entry name" value="Ribosomal_uS19"/>
    <property type="match status" value="1"/>
</dbReference>
<evidence type="ECO:0000256" key="3">
    <source>
        <dbReference type="ARBA" id="ARBA00023274"/>
    </source>
</evidence>
<dbReference type="Gene3D" id="3.30.860.10">
    <property type="entry name" value="30s Ribosomal Protein S19, Chain A"/>
    <property type="match status" value="1"/>
</dbReference>
<dbReference type="PANTHER" id="PTHR11880:SF8">
    <property type="entry name" value="SMALL RIBOSOMAL SUBUNIT PROTEIN US19M"/>
    <property type="match status" value="1"/>
</dbReference>
<evidence type="ECO:0000256" key="1">
    <source>
        <dbReference type="ARBA" id="ARBA00007345"/>
    </source>
</evidence>
<name>A0A2Z5ZBI8_9STRA</name>
<accession>A0A2Z5ZBI8</accession>
<dbReference type="EMBL" id="AP018512">
    <property type="protein sequence ID" value="BBC77921.1"/>
    <property type="molecule type" value="Genomic_DNA"/>
</dbReference>
<dbReference type="GO" id="GO:0005763">
    <property type="term" value="C:mitochondrial small ribosomal subunit"/>
    <property type="evidence" value="ECO:0007669"/>
    <property type="project" value="TreeGrafter"/>
</dbReference>
<reference evidence="5" key="1">
    <citation type="submission" date="2018-02" db="EMBL/GenBank/DDBJ databases">
        <title>Evolution and diversity of non-photosynthetic diatom plastid genomes.</title>
        <authorList>
            <person name="Kamikawa R."/>
            <person name="Ishii K."/>
        </authorList>
    </citation>
    <scope>NUCLEOTIDE SEQUENCE</scope>
    <source>
        <strain evidence="5">NIES-2729</strain>
    </source>
</reference>
<evidence type="ECO:0000313" key="5">
    <source>
        <dbReference type="EMBL" id="BBC77921.1"/>
    </source>
</evidence>
<keyword evidence="5" id="KW-0496">Mitochondrion</keyword>
<gene>
    <name evidence="5" type="primary">rps19</name>
</gene>
<dbReference type="SUPFAM" id="SSF54570">
    <property type="entry name" value="Ribosomal protein S19"/>
    <property type="match status" value="1"/>
</dbReference>
<dbReference type="InterPro" id="IPR002222">
    <property type="entry name" value="Ribosomal_uS19"/>
</dbReference>
<organism evidence="5">
    <name type="scientific">Nitzschia palea</name>
    <dbReference type="NCBI Taxonomy" id="303400"/>
    <lineage>
        <taxon>Eukaryota</taxon>
        <taxon>Sar</taxon>
        <taxon>Stramenopiles</taxon>
        <taxon>Ochrophyta</taxon>
        <taxon>Bacillariophyta</taxon>
        <taxon>Bacillariophyceae</taxon>
        <taxon>Bacillariophycidae</taxon>
        <taxon>Bacillariales</taxon>
        <taxon>Bacillariaceae</taxon>
        <taxon>Nitzschia</taxon>
    </lineage>
</organism>
<dbReference type="GO" id="GO:0000028">
    <property type="term" value="P:ribosomal small subunit assembly"/>
    <property type="evidence" value="ECO:0007669"/>
    <property type="project" value="TreeGrafter"/>
</dbReference>
<dbReference type="PANTHER" id="PTHR11880">
    <property type="entry name" value="RIBOSOMAL PROTEIN S19P FAMILY MEMBER"/>
    <property type="match status" value="1"/>
</dbReference>
<evidence type="ECO:0000256" key="2">
    <source>
        <dbReference type="ARBA" id="ARBA00022980"/>
    </source>
</evidence>
<dbReference type="PRINTS" id="PR00975">
    <property type="entry name" value="RIBOSOMALS19"/>
</dbReference>
<dbReference type="GO" id="GO:0003735">
    <property type="term" value="F:structural constituent of ribosome"/>
    <property type="evidence" value="ECO:0007669"/>
    <property type="project" value="InterPro"/>
</dbReference>